<gene>
    <name evidence="2" type="ORF">FNJ47_24385</name>
</gene>
<feature type="domain" description="HTH cro/C1-type" evidence="1">
    <location>
        <begin position="8"/>
        <end position="62"/>
    </location>
</feature>
<dbReference type="AlphaFoldDB" id="A0A6P1BK34"/>
<reference evidence="2 3" key="1">
    <citation type="journal article" date="2020" name="Arch. Microbiol.">
        <title>Bradyrhizobium uaiense sp. nov., a new highly efficient cowpea symbiont.</title>
        <authorList>
            <person name="Cabral Michel D."/>
            <person name="Azarias Guimaraes A."/>
            <person name="Martins da Costa E."/>
            <person name="Soares de Carvalho T."/>
            <person name="Balsanelli E."/>
            <person name="Willems A."/>
            <person name="Maltempi de Souza E."/>
            <person name="de Souza Moreira F.M."/>
        </authorList>
    </citation>
    <scope>NUCLEOTIDE SEQUENCE [LARGE SCALE GENOMIC DNA]</scope>
    <source>
        <strain evidence="2 3">UFLA 03-164</strain>
    </source>
</reference>
<protein>
    <submittedName>
        <fullName evidence="2">Helix-turn-helix transcriptional regulator</fullName>
    </submittedName>
</protein>
<dbReference type="Proteomes" id="UP000468531">
    <property type="component" value="Unassembled WGS sequence"/>
</dbReference>
<evidence type="ECO:0000313" key="2">
    <source>
        <dbReference type="EMBL" id="NEU98877.1"/>
    </source>
</evidence>
<dbReference type="RefSeq" id="WP_163157585.1">
    <property type="nucleotide sequence ID" value="NZ_VKHP01000108.1"/>
</dbReference>
<dbReference type="EMBL" id="VKHP01000108">
    <property type="protein sequence ID" value="NEU98877.1"/>
    <property type="molecule type" value="Genomic_DNA"/>
</dbReference>
<name>A0A6P1BK34_9BRAD</name>
<dbReference type="Pfam" id="PF01381">
    <property type="entry name" value="HTH_3"/>
    <property type="match status" value="1"/>
</dbReference>
<dbReference type="PROSITE" id="PS50943">
    <property type="entry name" value="HTH_CROC1"/>
    <property type="match status" value="1"/>
</dbReference>
<dbReference type="Gene3D" id="1.10.260.40">
    <property type="entry name" value="lambda repressor-like DNA-binding domains"/>
    <property type="match status" value="1"/>
</dbReference>
<dbReference type="SUPFAM" id="SSF47413">
    <property type="entry name" value="lambda repressor-like DNA-binding domains"/>
    <property type="match status" value="1"/>
</dbReference>
<evidence type="ECO:0000259" key="1">
    <source>
        <dbReference type="PROSITE" id="PS50943"/>
    </source>
</evidence>
<organism evidence="2 3">
    <name type="scientific">Bradyrhizobium uaiense</name>
    <dbReference type="NCBI Taxonomy" id="2594946"/>
    <lineage>
        <taxon>Bacteria</taxon>
        <taxon>Pseudomonadati</taxon>
        <taxon>Pseudomonadota</taxon>
        <taxon>Alphaproteobacteria</taxon>
        <taxon>Hyphomicrobiales</taxon>
        <taxon>Nitrobacteraceae</taxon>
        <taxon>Bradyrhizobium</taxon>
    </lineage>
</organism>
<evidence type="ECO:0000313" key="3">
    <source>
        <dbReference type="Proteomes" id="UP000468531"/>
    </source>
</evidence>
<dbReference type="GO" id="GO:0003677">
    <property type="term" value="F:DNA binding"/>
    <property type="evidence" value="ECO:0007669"/>
    <property type="project" value="InterPro"/>
</dbReference>
<accession>A0A6P1BK34</accession>
<dbReference type="SMART" id="SM00530">
    <property type="entry name" value="HTH_XRE"/>
    <property type="match status" value="1"/>
</dbReference>
<dbReference type="InterPro" id="IPR001387">
    <property type="entry name" value="Cro/C1-type_HTH"/>
</dbReference>
<dbReference type="CDD" id="cd00093">
    <property type="entry name" value="HTH_XRE"/>
    <property type="match status" value="1"/>
</dbReference>
<keyword evidence="3" id="KW-1185">Reference proteome</keyword>
<sequence>MTALFKTLKRARLQLGLSQESLGRKLKIPQNHISAMESGKVDVRASTLTSWARAVGLELLIVPRVVVPAVEHLKKRMTNSTGEIEEGPAPALYEVTEVDD</sequence>
<comment type="caution">
    <text evidence="2">The sequence shown here is derived from an EMBL/GenBank/DDBJ whole genome shotgun (WGS) entry which is preliminary data.</text>
</comment>
<proteinExistence type="predicted"/>
<dbReference type="InterPro" id="IPR010982">
    <property type="entry name" value="Lambda_DNA-bd_dom_sf"/>
</dbReference>